<dbReference type="PANTHER" id="PTHR43691:SF11">
    <property type="entry name" value="FI09636P-RELATED"/>
    <property type="match status" value="1"/>
</dbReference>
<comment type="similarity">
    <text evidence="1">Belongs to the PNP/UDP phosphorylase family.</text>
</comment>
<gene>
    <name evidence="4" type="primary">LOC113397665</name>
</gene>
<dbReference type="SUPFAM" id="SSF53167">
    <property type="entry name" value="Purine and uridine phosphorylases"/>
    <property type="match status" value="1"/>
</dbReference>
<evidence type="ECO:0000259" key="2">
    <source>
        <dbReference type="Pfam" id="PF01048"/>
    </source>
</evidence>
<feature type="domain" description="Nucleoside phosphorylase" evidence="2">
    <location>
        <begin position="86"/>
        <end position="306"/>
    </location>
</feature>
<dbReference type="Pfam" id="PF01048">
    <property type="entry name" value="PNP_UDP_1"/>
    <property type="match status" value="1"/>
</dbReference>
<accession>A0ABM4ATU7</accession>
<dbReference type="InterPro" id="IPR010059">
    <property type="entry name" value="Uridine_phosphorylase_euk"/>
</dbReference>
<dbReference type="CDD" id="cd17763">
    <property type="entry name" value="UP_hUPP-like"/>
    <property type="match status" value="1"/>
</dbReference>
<dbReference type="InterPro" id="IPR000845">
    <property type="entry name" value="Nucleoside_phosphorylase_d"/>
</dbReference>
<sequence>MFRASEKNSAPECDCDYILTGEGLEPHYQNCSTVWRKHYGSSSPKNPDGTFRLRNEHLSKLNQDVLYHLGLDNENYDLPKMFGDVKFVCMGGTKYRMKEFAKYIAKSLAIPCEDFVNMTKHSHRYAMYKVGPVLSVNHGIGIPSMTILLQEVIKLLSYAKAKDPIIFRIGTSGGLNISPGSVVISSWGLNGTLEKSYDIPVLGKIRKIPSHFDKRLSEELLSIASEEKDFSTYIGGTMAADDFYRGQARLDGPFCDYTEEDKMAFIKTLVELGVKNIEMEATAFAAMTREAGLRSADVCVTLVNRLEEDQVTPSKSKLLEWQERPMLVIAKYISLYVKKYNKPAKND</sequence>
<name>A0ABM4ATU7_VANTA</name>
<dbReference type="RefSeq" id="XP_064074725.1">
    <property type="nucleotide sequence ID" value="XM_064218655.1"/>
</dbReference>
<organism evidence="3 4">
    <name type="scientific">Vanessa tameamea</name>
    <name type="common">Kamehameha butterfly</name>
    <dbReference type="NCBI Taxonomy" id="334116"/>
    <lineage>
        <taxon>Eukaryota</taxon>
        <taxon>Metazoa</taxon>
        <taxon>Ecdysozoa</taxon>
        <taxon>Arthropoda</taxon>
        <taxon>Hexapoda</taxon>
        <taxon>Insecta</taxon>
        <taxon>Pterygota</taxon>
        <taxon>Neoptera</taxon>
        <taxon>Endopterygota</taxon>
        <taxon>Lepidoptera</taxon>
        <taxon>Glossata</taxon>
        <taxon>Ditrysia</taxon>
        <taxon>Papilionoidea</taxon>
        <taxon>Nymphalidae</taxon>
        <taxon>Nymphalinae</taxon>
        <taxon>Vanessa</taxon>
    </lineage>
</organism>
<protein>
    <submittedName>
        <fullName evidence="4">Uridine phosphorylase 1-like</fullName>
    </submittedName>
</protein>
<evidence type="ECO:0000313" key="3">
    <source>
        <dbReference type="Proteomes" id="UP001652626"/>
    </source>
</evidence>
<keyword evidence="3" id="KW-1185">Reference proteome</keyword>
<dbReference type="GeneID" id="113397665"/>
<dbReference type="NCBIfam" id="TIGR01719">
    <property type="entry name" value="euk_UDPppase"/>
    <property type="match status" value="1"/>
</dbReference>
<evidence type="ECO:0000256" key="1">
    <source>
        <dbReference type="ARBA" id="ARBA00010456"/>
    </source>
</evidence>
<dbReference type="InterPro" id="IPR035994">
    <property type="entry name" value="Nucleoside_phosphorylase_sf"/>
</dbReference>
<dbReference type="Proteomes" id="UP001652626">
    <property type="component" value="Chromosome 23"/>
</dbReference>
<reference evidence="4" key="1">
    <citation type="submission" date="2025-08" db="UniProtKB">
        <authorList>
            <consortium name="RefSeq"/>
        </authorList>
    </citation>
    <scope>IDENTIFICATION</scope>
    <source>
        <tissue evidence="4">Whole body</tissue>
    </source>
</reference>
<dbReference type="PANTHER" id="PTHR43691">
    <property type="entry name" value="URIDINE PHOSPHORYLASE"/>
    <property type="match status" value="1"/>
</dbReference>
<proteinExistence type="inferred from homology"/>
<dbReference type="Gene3D" id="3.40.50.1580">
    <property type="entry name" value="Nucleoside phosphorylase domain"/>
    <property type="match status" value="1"/>
</dbReference>
<evidence type="ECO:0000313" key="4">
    <source>
        <dbReference type="RefSeq" id="XP_064074725.1"/>
    </source>
</evidence>